<sequence length="75" mass="8307">MEKVVSSEDVFEQGDVAVKITTVKKAPSPLLVVSPIIPGKYPVLLFIHGFCLKPIWYTSLLQHISSHCYIVVAPK</sequence>
<reference evidence="1 2" key="1">
    <citation type="journal article" date="2021" name="BMC Genomics">
        <title>Datura genome reveals duplications of psychoactive alkaloid biosynthetic genes and high mutation rate following tissue culture.</title>
        <authorList>
            <person name="Rajewski A."/>
            <person name="Carter-House D."/>
            <person name="Stajich J."/>
            <person name="Litt A."/>
        </authorList>
    </citation>
    <scope>NUCLEOTIDE SEQUENCE [LARGE SCALE GENOMIC DNA]</scope>
    <source>
        <strain evidence="1">AR-01</strain>
    </source>
</reference>
<dbReference type="SUPFAM" id="SSF53474">
    <property type="entry name" value="alpha/beta-Hydrolases"/>
    <property type="match status" value="1"/>
</dbReference>
<gene>
    <name evidence="1" type="ORF">HAX54_012283</name>
</gene>
<organism evidence="1 2">
    <name type="scientific">Datura stramonium</name>
    <name type="common">Jimsonweed</name>
    <name type="synonym">Common thornapple</name>
    <dbReference type="NCBI Taxonomy" id="4076"/>
    <lineage>
        <taxon>Eukaryota</taxon>
        <taxon>Viridiplantae</taxon>
        <taxon>Streptophyta</taxon>
        <taxon>Embryophyta</taxon>
        <taxon>Tracheophyta</taxon>
        <taxon>Spermatophyta</taxon>
        <taxon>Magnoliopsida</taxon>
        <taxon>eudicotyledons</taxon>
        <taxon>Gunneridae</taxon>
        <taxon>Pentapetalae</taxon>
        <taxon>asterids</taxon>
        <taxon>lamiids</taxon>
        <taxon>Solanales</taxon>
        <taxon>Solanaceae</taxon>
        <taxon>Solanoideae</taxon>
        <taxon>Datureae</taxon>
        <taxon>Datura</taxon>
    </lineage>
</organism>
<feature type="non-terminal residue" evidence="1">
    <location>
        <position position="75"/>
    </location>
</feature>
<dbReference type="EMBL" id="JACEIK010000171">
    <property type="protein sequence ID" value="MCD7451500.1"/>
    <property type="molecule type" value="Genomic_DNA"/>
</dbReference>
<dbReference type="Gene3D" id="3.40.50.1820">
    <property type="entry name" value="alpha/beta hydrolase"/>
    <property type="match status" value="1"/>
</dbReference>
<protein>
    <recommendedName>
        <fullName evidence="3">Chlorophyllase</fullName>
    </recommendedName>
</protein>
<dbReference type="InterPro" id="IPR017395">
    <property type="entry name" value="Chlorophyllase-like"/>
</dbReference>
<evidence type="ECO:0008006" key="3">
    <source>
        <dbReference type="Google" id="ProtNLM"/>
    </source>
</evidence>
<dbReference type="Pfam" id="PF07224">
    <property type="entry name" value="Chlorophyllase"/>
    <property type="match status" value="1"/>
</dbReference>
<evidence type="ECO:0000313" key="2">
    <source>
        <dbReference type="Proteomes" id="UP000823775"/>
    </source>
</evidence>
<dbReference type="Proteomes" id="UP000823775">
    <property type="component" value="Unassembled WGS sequence"/>
</dbReference>
<proteinExistence type="predicted"/>
<comment type="caution">
    <text evidence="1">The sequence shown here is derived from an EMBL/GenBank/DDBJ whole genome shotgun (WGS) entry which is preliminary data.</text>
</comment>
<accession>A0ABS8RXF7</accession>
<dbReference type="PANTHER" id="PTHR33428">
    <property type="entry name" value="CHLOROPHYLLASE-2, CHLOROPLASTIC"/>
    <property type="match status" value="1"/>
</dbReference>
<dbReference type="InterPro" id="IPR029058">
    <property type="entry name" value="AB_hydrolase_fold"/>
</dbReference>
<keyword evidence="2" id="KW-1185">Reference proteome</keyword>
<evidence type="ECO:0000313" key="1">
    <source>
        <dbReference type="EMBL" id="MCD7451500.1"/>
    </source>
</evidence>
<dbReference type="PANTHER" id="PTHR33428:SF10">
    <property type="entry name" value="CHLOROPHYLLASE-1"/>
    <property type="match status" value="1"/>
</dbReference>
<name>A0ABS8RXF7_DATST</name>